<accession>A0ABV4P2N7</accession>
<dbReference type="NCBIfam" id="TIGR02937">
    <property type="entry name" value="sigma70-ECF"/>
    <property type="match status" value="1"/>
</dbReference>
<dbReference type="Gene3D" id="1.10.10.10">
    <property type="entry name" value="Winged helix-like DNA-binding domain superfamily/Winged helix DNA-binding domain"/>
    <property type="match status" value="1"/>
</dbReference>
<dbReference type="InterPro" id="IPR014284">
    <property type="entry name" value="RNA_pol_sigma-70_dom"/>
</dbReference>
<evidence type="ECO:0000313" key="9">
    <source>
        <dbReference type="Proteomes" id="UP001569428"/>
    </source>
</evidence>
<keyword evidence="9" id="KW-1185">Reference proteome</keyword>
<dbReference type="PANTHER" id="PTHR43133:SF8">
    <property type="entry name" value="RNA POLYMERASE SIGMA FACTOR HI_1459-RELATED"/>
    <property type="match status" value="1"/>
</dbReference>
<dbReference type="InterPro" id="IPR039425">
    <property type="entry name" value="RNA_pol_sigma-70-like"/>
</dbReference>
<dbReference type="InterPro" id="IPR013249">
    <property type="entry name" value="RNA_pol_sigma70_r4_t2"/>
</dbReference>
<dbReference type="Pfam" id="PF04542">
    <property type="entry name" value="Sigma70_r2"/>
    <property type="match status" value="1"/>
</dbReference>
<sequence length="171" mass="20013">MKMNQAEAANDSVFLELSAERPKLLNFIRKRVRNAQETEDIYQEAVTRLTKLINNNETPDNPVSYLYRVVINIINDSMRRGNNYTMEVLSDDITSQDPQPEERVDDQQRLAMFIKLLNRLPVTTRNIIVMRKLHGKSNIEIAEQMDISVKAVEKKLNRALKMIEQNMEHHF</sequence>
<dbReference type="InterPro" id="IPR013324">
    <property type="entry name" value="RNA_pol_sigma_r3/r4-like"/>
</dbReference>
<feature type="domain" description="RNA polymerase sigma factor 70 region 4 type 2" evidence="7">
    <location>
        <begin position="112"/>
        <end position="162"/>
    </location>
</feature>
<evidence type="ECO:0000256" key="5">
    <source>
        <dbReference type="ARBA" id="ARBA00023163"/>
    </source>
</evidence>
<keyword evidence="4" id="KW-0238">DNA-binding</keyword>
<protein>
    <submittedName>
        <fullName evidence="8">RNA polymerase sigma factor</fullName>
    </submittedName>
</protein>
<gene>
    <name evidence="8" type="ORF">ACCI49_17020</name>
</gene>
<dbReference type="Proteomes" id="UP001569428">
    <property type="component" value="Unassembled WGS sequence"/>
</dbReference>
<keyword evidence="5" id="KW-0804">Transcription</keyword>
<dbReference type="InterPro" id="IPR007627">
    <property type="entry name" value="RNA_pol_sigma70_r2"/>
</dbReference>
<evidence type="ECO:0000256" key="2">
    <source>
        <dbReference type="ARBA" id="ARBA00023015"/>
    </source>
</evidence>
<dbReference type="SUPFAM" id="SSF88946">
    <property type="entry name" value="Sigma2 domain of RNA polymerase sigma factors"/>
    <property type="match status" value="1"/>
</dbReference>
<dbReference type="PANTHER" id="PTHR43133">
    <property type="entry name" value="RNA POLYMERASE ECF-TYPE SIGMA FACTO"/>
    <property type="match status" value="1"/>
</dbReference>
<evidence type="ECO:0000256" key="3">
    <source>
        <dbReference type="ARBA" id="ARBA00023082"/>
    </source>
</evidence>
<keyword evidence="2" id="KW-0805">Transcription regulation</keyword>
<dbReference type="InterPro" id="IPR013325">
    <property type="entry name" value="RNA_pol_sigma_r2"/>
</dbReference>
<comment type="caution">
    <text evidence="8">The sequence shown here is derived from an EMBL/GenBank/DDBJ whole genome shotgun (WGS) entry which is preliminary data.</text>
</comment>
<proteinExistence type="inferred from homology"/>
<dbReference type="SUPFAM" id="SSF88659">
    <property type="entry name" value="Sigma3 and sigma4 domains of RNA polymerase sigma factors"/>
    <property type="match status" value="1"/>
</dbReference>
<evidence type="ECO:0000256" key="4">
    <source>
        <dbReference type="ARBA" id="ARBA00023125"/>
    </source>
</evidence>
<reference evidence="8 9" key="1">
    <citation type="submission" date="2024-08" db="EMBL/GenBank/DDBJ databases">
        <authorList>
            <person name="Ishaq N."/>
        </authorList>
    </citation>
    <scope>NUCLEOTIDE SEQUENCE [LARGE SCALE GENOMIC DNA]</scope>
    <source>
        <strain evidence="8 9">DSM 18651</strain>
    </source>
</reference>
<dbReference type="RefSeq" id="WP_371840309.1">
    <property type="nucleotide sequence ID" value="NZ_JBGMEK010000048.1"/>
</dbReference>
<dbReference type="Gene3D" id="1.10.1740.10">
    <property type="match status" value="1"/>
</dbReference>
<evidence type="ECO:0000256" key="1">
    <source>
        <dbReference type="ARBA" id="ARBA00010641"/>
    </source>
</evidence>
<dbReference type="EMBL" id="JBGMEK010000048">
    <property type="protein sequence ID" value="MFA0812618.1"/>
    <property type="molecule type" value="Genomic_DNA"/>
</dbReference>
<dbReference type="Pfam" id="PF08281">
    <property type="entry name" value="Sigma70_r4_2"/>
    <property type="match status" value="1"/>
</dbReference>
<evidence type="ECO:0000259" key="6">
    <source>
        <dbReference type="Pfam" id="PF04542"/>
    </source>
</evidence>
<comment type="similarity">
    <text evidence="1">Belongs to the sigma-70 factor family. ECF subfamily.</text>
</comment>
<evidence type="ECO:0000259" key="7">
    <source>
        <dbReference type="Pfam" id="PF08281"/>
    </source>
</evidence>
<organism evidence="8 9">
    <name type="scientific">Microbulbifer epialgicus</name>
    <dbReference type="NCBI Taxonomy" id="393907"/>
    <lineage>
        <taxon>Bacteria</taxon>
        <taxon>Pseudomonadati</taxon>
        <taxon>Pseudomonadota</taxon>
        <taxon>Gammaproteobacteria</taxon>
        <taxon>Cellvibrionales</taxon>
        <taxon>Microbulbiferaceae</taxon>
        <taxon>Microbulbifer</taxon>
    </lineage>
</organism>
<feature type="domain" description="RNA polymerase sigma-70 region 2" evidence="6">
    <location>
        <begin position="19"/>
        <end position="81"/>
    </location>
</feature>
<keyword evidence="3" id="KW-0731">Sigma factor</keyword>
<evidence type="ECO:0000313" key="8">
    <source>
        <dbReference type="EMBL" id="MFA0812618.1"/>
    </source>
</evidence>
<dbReference type="InterPro" id="IPR036388">
    <property type="entry name" value="WH-like_DNA-bd_sf"/>
</dbReference>
<name>A0ABV4P2N7_9GAMM</name>